<protein>
    <submittedName>
        <fullName evidence="7">Aromatic ring-hydroxylating dioxygenase subunit alpha</fullName>
    </submittedName>
</protein>
<evidence type="ECO:0000256" key="5">
    <source>
        <dbReference type="ARBA" id="ARBA00023014"/>
    </source>
</evidence>
<evidence type="ECO:0000259" key="6">
    <source>
        <dbReference type="PROSITE" id="PS51296"/>
    </source>
</evidence>
<evidence type="ECO:0000313" key="8">
    <source>
        <dbReference type="Proteomes" id="UP000653472"/>
    </source>
</evidence>
<dbReference type="SUPFAM" id="SSF50022">
    <property type="entry name" value="ISP domain"/>
    <property type="match status" value="1"/>
</dbReference>
<dbReference type="InterPro" id="IPR050584">
    <property type="entry name" value="Cholesterol_7-desaturase"/>
</dbReference>
<dbReference type="GO" id="GO:0051213">
    <property type="term" value="F:dioxygenase activity"/>
    <property type="evidence" value="ECO:0007669"/>
    <property type="project" value="UniProtKB-KW"/>
</dbReference>
<dbReference type="InterPro" id="IPR036922">
    <property type="entry name" value="Rieske_2Fe-2S_sf"/>
</dbReference>
<keyword evidence="1" id="KW-0001">2Fe-2S</keyword>
<dbReference type="Gene3D" id="2.102.10.10">
    <property type="entry name" value="Rieske [2Fe-2S] iron-sulphur domain"/>
    <property type="match status" value="1"/>
</dbReference>
<dbReference type="GO" id="GO:0005506">
    <property type="term" value="F:iron ion binding"/>
    <property type="evidence" value="ECO:0007669"/>
    <property type="project" value="InterPro"/>
</dbReference>
<dbReference type="EMBL" id="JAAVXB010000008">
    <property type="protein sequence ID" value="NKF23561.1"/>
    <property type="molecule type" value="Genomic_DNA"/>
</dbReference>
<keyword evidence="4" id="KW-0408">Iron</keyword>
<dbReference type="AlphaFoldDB" id="A0A969WA30"/>
<dbReference type="GO" id="GO:0051537">
    <property type="term" value="F:2 iron, 2 sulfur cluster binding"/>
    <property type="evidence" value="ECO:0007669"/>
    <property type="project" value="UniProtKB-KW"/>
</dbReference>
<sequence>MNRQDNELITRIGPGSAAGSVLRQYWQPAALIEELDGPRAVRPVTLLGESLVLFRDEQGRYGLVDRRCSHRGADLCYGRLENGGLRCPFHGWLFDVNGDCLEQPAEPEGSTLHERIRHRAYPCVERAGVIFAYMGEGEPPAFPDFDCFRAPDTHTFAFKGQWDCNWLQALEVGIDPAHASYLHRFFEDEDPRDSYGKQFRAGAAGTEIPLTQVLRDYGRPDIRVENTGYGFRLVTTRPLPAEQTHYRITNLAFPNAIAIPMSGDMTITQWHVPIDDTHCYWYAIFTSFGAPVDRATMRAQRLERHTLPDYRPTANRDNEWGYNADEQATQTYTGMGMDINVHDQWAVESQGAIQDRTIEHLGKTDVAIIANRRLLRAAIQARQQGEPLPFREPLVDADTGPVAVDAIGGRDLGEACWRALDRVRRAGASWWAKERA</sequence>
<dbReference type="Proteomes" id="UP000653472">
    <property type="component" value="Unassembled WGS sequence"/>
</dbReference>
<name>A0A969WA30_9GAMM</name>
<keyword evidence="7" id="KW-0223">Dioxygenase</keyword>
<dbReference type="CDD" id="cd03479">
    <property type="entry name" value="Rieske_RO_Alpha_PhDO_like"/>
    <property type="match status" value="1"/>
</dbReference>
<dbReference type="Pfam" id="PF00355">
    <property type="entry name" value="Rieske"/>
    <property type="match status" value="1"/>
</dbReference>
<proteinExistence type="predicted"/>
<dbReference type="PANTHER" id="PTHR21266:SF59">
    <property type="entry name" value="BLR4922 PROTEIN"/>
    <property type="match status" value="1"/>
</dbReference>
<dbReference type="Gene3D" id="3.90.380.10">
    <property type="entry name" value="Naphthalene 1,2-dioxygenase Alpha Subunit, Chain A, domain 1"/>
    <property type="match status" value="1"/>
</dbReference>
<dbReference type="RefSeq" id="WP_168148879.1">
    <property type="nucleotide sequence ID" value="NZ_JAAVXB010000008.1"/>
</dbReference>
<dbReference type="InterPro" id="IPR017941">
    <property type="entry name" value="Rieske_2Fe-2S"/>
</dbReference>
<dbReference type="InterPro" id="IPR015881">
    <property type="entry name" value="ARHD_Rieske_2Fe_2S"/>
</dbReference>
<evidence type="ECO:0000256" key="3">
    <source>
        <dbReference type="ARBA" id="ARBA00023002"/>
    </source>
</evidence>
<gene>
    <name evidence="7" type="ORF">G7Y82_14675</name>
</gene>
<reference evidence="7" key="1">
    <citation type="submission" date="2020-03" db="EMBL/GenBank/DDBJ databases">
        <title>Solimonas marina sp. nov., isolated from deep seawater of the Pacific Ocean.</title>
        <authorList>
            <person name="Liu X."/>
            <person name="Lai Q."/>
            <person name="Sun F."/>
            <person name="Gai Y."/>
            <person name="Li G."/>
            <person name="Shao Z."/>
        </authorList>
    </citation>
    <scope>NUCLEOTIDE SEQUENCE</scope>
    <source>
        <strain evidence="7">C16B3</strain>
    </source>
</reference>
<dbReference type="PROSITE" id="PS51296">
    <property type="entry name" value="RIESKE"/>
    <property type="match status" value="1"/>
</dbReference>
<keyword evidence="8" id="KW-1185">Reference proteome</keyword>
<accession>A0A969WA30</accession>
<keyword evidence="2" id="KW-0479">Metal-binding</keyword>
<evidence type="ECO:0000313" key="7">
    <source>
        <dbReference type="EMBL" id="NKF23561.1"/>
    </source>
</evidence>
<evidence type="ECO:0000256" key="2">
    <source>
        <dbReference type="ARBA" id="ARBA00022723"/>
    </source>
</evidence>
<dbReference type="Pfam" id="PF19301">
    <property type="entry name" value="LigXa_C"/>
    <property type="match status" value="1"/>
</dbReference>
<dbReference type="PROSITE" id="PS00570">
    <property type="entry name" value="RING_HYDROXYL_ALPHA"/>
    <property type="match status" value="1"/>
</dbReference>
<keyword evidence="3" id="KW-0560">Oxidoreductase</keyword>
<comment type="caution">
    <text evidence="7">The sequence shown here is derived from an EMBL/GenBank/DDBJ whole genome shotgun (WGS) entry which is preliminary data.</text>
</comment>
<evidence type="ECO:0000256" key="4">
    <source>
        <dbReference type="ARBA" id="ARBA00023004"/>
    </source>
</evidence>
<organism evidence="7 8">
    <name type="scientific">Solimonas marina</name>
    <dbReference type="NCBI Taxonomy" id="2714601"/>
    <lineage>
        <taxon>Bacteria</taxon>
        <taxon>Pseudomonadati</taxon>
        <taxon>Pseudomonadota</taxon>
        <taxon>Gammaproteobacteria</taxon>
        <taxon>Nevskiales</taxon>
        <taxon>Nevskiaceae</taxon>
        <taxon>Solimonas</taxon>
    </lineage>
</organism>
<dbReference type="CDD" id="cd08878">
    <property type="entry name" value="RHO_alpha_C_DMO-like"/>
    <property type="match status" value="1"/>
</dbReference>
<keyword evidence="5" id="KW-0411">Iron-sulfur</keyword>
<dbReference type="InterPro" id="IPR045623">
    <property type="entry name" value="LigXa_C"/>
</dbReference>
<evidence type="ECO:0000256" key="1">
    <source>
        <dbReference type="ARBA" id="ARBA00022714"/>
    </source>
</evidence>
<feature type="domain" description="Rieske" evidence="6">
    <location>
        <begin position="26"/>
        <end position="132"/>
    </location>
</feature>
<dbReference type="PANTHER" id="PTHR21266">
    <property type="entry name" value="IRON-SULFUR DOMAIN CONTAINING PROTEIN"/>
    <property type="match status" value="1"/>
</dbReference>
<dbReference type="SUPFAM" id="SSF55961">
    <property type="entry name" value="Bet v1-like"/>
    <property type="match status" value="1"/>
</dbReference>